<keyword evidence="2" id="KW-0560">Oxidoreductase</keyword>
<gene>
    <name evidence="4" type="ORF">GM51_18790</name>
</gene>
<protein>
    <recommendedName>
        <fullName evidence="3">Flavodoxin-like fold domain-containing protein</fullName>
    </recommendedName>
</protein>
<dbReference type="GO" id="GO:0005829">
    <property type="term" value="C:cytosol"/>
    <property type="evidence" value="ECO:0007669"/>
    <property type="project" value="TreeGrafter"/>
</dbReference>
<dbReference type="InterPro" id="IPR029039">
    <property type="entry name" value="Flavoprotein-like_sf"/>
</dbReference>
<evidence type="ECO:0000256" key="2">
    <source>
        <dbReference type="ARBA" id="ARBA00023002"/>
    </source>
</evidence>
<feature type="domain" description="Flavodoxin-like fold" evidence="3">
    <location>
        <begin position="1"/>
        <end position="140"/>
    </location>
</feature>
<dbReference type="GO" id="GO:0003955">
    <property type="term" value="F:NAD(P)H dehydrogenase (quinone) activity"/>
    <property type="evidence" value="ECO:0007669"/>
    <property type="project" value="TreeGrafter"/>
</dbReference>
<dbReference type="InterPro" id="IPR003680">
    <property type="entry name" value="Flavodoxin_fold"/>
</dbReference>
<dbReference type="Pfam" id="PF02525">
    <property type="entry name" value="Flavodoxin_2"/>
    <property type="match status" value="1"/>
</dbReference>
<dbReference type="SUPFAM" id="SSF52218">
    <property type="entry name" value="Flavoproteins"/>
    <property type="match status" value="1"/>
</dbReference>
<reference evidence="4" key="1">
    <citation type="submission" date="2014-06" db="EMBL/GenBank/DDBJ databases">
        <title>Key roles for freshwater Actinobacteria revealed by deep metagenomic sequencing.</title>
        <authorList>
            <person name="Ghai R."/>
            <person name="Mizuno C.M."/>
            <person name="Picazo A."/>
            <person name="Camacho A."/>
            <person name="Rodriguez-Valera F."/>
        </authorList>
    </citation>
    <scope>NUCLEOTIDE SEQUENCE</scope>
</reference>
<name>A0A094QHH6_9ZZZZ</name>
<dbReference type="AlphaFoldDB" id="A0A094QHH6"/>
<evidence type="ECO:0000259" key="3">
    <source>
        <dbReference type="Pfam" id="PF02525"/>
    </source>
</evidence>
<organism evidence="4">
    <name type="scientific">freshwater metagenome</name>
    <dbReference type="NCBI Taxonomy" id="449393"/>
    <lineage>
        <taxon>unclassified sequences</taxon>
        <taxon>metagenomes</taxon>
        <taxon>ecological metagenomes</taxon>
    </lineage>
</organism>
<comment type="similarity">
    <text evidence="1">Belongs to the NAD(P)H dehydrogenase (quinone) family.</text>
</comment>
<evidence type="ECO:0000313" key="4">
    <source>
        <dbReference type="EMBL" id="KGA13811.1"/>
    </source>
</evidence>
<dbReference type="EMBL" id="JNSL01000171">
    <property type="protein sequence ID" value="KGA13811.1"/>
    <property type="molecule type" value="Genomic_DNA"/>
</dbReference>
<comment type="caution">
    <text evidence="4">The sequence shown here is derived from an EMBL/GenBank/DDBJ whole genome shotgun (WGS) entry which is preliminary data.</text>
</comment>
<dbReference type="PANTHER" id="PTHR10204:SF34">
    <property type="entry name" value="NAD(P)H DEHYDROGENASE [QUINONE] 1 ISOFORM 1"/>
    <property type="match status" value="1"/>
</dbReference>
<proteinExistence type="inferred from homology"/>
<dbReference type="PANTHER" id="PTHR10204">
    <property type="entry name" value="NAD P H OXIDOREDUCTASE-RELATED"/>
    <property type="match status" value="1"/>
</dbReference>
<accession>A0A094QHH6</accession>
<evidence type="ECO:0000256" key="1">
    <source>
        <dbReference type="ARBA" id="ARBA00006252"/>
    </source>
</evidence>
<dbReference type="Gene3D" id="3.40.50.360">
    <property type="match status" value="1"/>
</dbReference>
<dbReference type="InterPro" id="IPR051545">
    <property type="entry name" value="NAD(P)H_dehydrogenase_qn"/>
</dbReference>
<sequence>MQALVVYCHPVEASYCASLRDAAVRGLERAGHDVSVVDLTKDGFNPVMSRNEWEQYIATEDIVPQSLEPYVVQLQAAQIVVFVYPTWWGGLPALLKGWIERTMLPGVAFKLNGKKKVRPALTQVRHIVVISTFGSPWMYVKFVNDNGRRILVRAMRLATSWRTRTHRFGLYAMDKATQDDREKFIRSVENKLAKI</sequence>